<evidence type="ECO:0000256" key="5">
    <source>
        <dbReference type="ARBA" id="ARBA00022525"/>
    </source>
</evidence>
<feature type="compositionally biased region" description="Pro residues" evidence="16">
    <location>
        <begin position="74"/>
        <end position="83"/>
    </location>
</feature>
<name>A0A9D3LQX4_ANGAN</name>
<dbReference type="FunFam" id="2.40.70.10:FF:000042">
    <property type="entry name" value="Cathepsin D"/>
    <property type="match status" value="1"/>
</dbReference>
<sequence length="429" mass="46307">MLACNCAVGADVHQPGFEKGEPEEDAVRPGDAAGHGRVTRPGAPRWPRRRPVTPPPGTAPPHAAHQLLRRKPPMDPPPPPPAELKPVAMALGGYTRVLARPGTAEEATQYFGEISIGSPAQTFNVVFDTGSANLWVPSATCSPLYTACFTHNRYDSSQSRTHVENGTGFSIQYATGNVRGYLSEDVVVVGGIPVVQVFAEANALPAMPFIFAKFDGVLGMGYPNVAIDGITPVFDRIINQHVLKEEVFSVYYSRDPKRTPGGEIVLGGTDPNYYTGTFQYLQTNQLGKWELGMKGVSVGADLLFCKEGCTAVIDTGSSYITGPASSVSLLMKAIGATELAEGGYIVNCNLVKSLPSISFQFNGVDYPLTDEDYIQWQSQFGEDTCTVTFRGLDVPPPTGPIWVLGANFIARYYTEFDRRNNRIGFATAL</sequence>
<evidence type="ECO:0000256" key="2">
    <source>
        <dbReference type="ARBA" id="ARBA00004613"/>
    </source>
</evidence>
<dbReference type="Proteomes" id="UP001044222">
    <property type="component" value="Chromosome 14"/>
</dbReference>
<comment type="similarity">
    <text evidence="3 15">Belongs to the peptidase A1 family.</text>
</comment>
<keyword evidence="11 14" id="KW-1015">Disulfide bond</keyword>
<evidence type="ECO:0000259" key="17">
    <source>
        <dbReference type="PROSITE" id="PS51767"/>
    </source>
</evidence>
<organism evidence="18 19">
    <name type="scientific">Anguilla anguilla</name>
    <name type="common">European freshwater eel</name>
    <name type="synonym">Muraena anguilla</name>
    <dbReference type="NCBI Taxonomy" id="7936"/>
    <lineage>
        <taxon>Eukaryota</taxon>
        <taxon>Metazoa</taxon>
        <taxon>Chordata</taxon>
        <taxon>Craniata</taxon>
        <taxon>Vertebrata</taxon>
        <taxon>Euteleostomi</taxon>
        <taxon>Actinopterygii</taxon>
        <taxon>Neopterygii</taxon>
        <taxon>Teleostei</taxon>
        <taxon>Anguilliformes</taxon>
        <taxon>Anguillidae</taxon>
        <taxon>Anguilla</taxon>
    </lineage>
</organism>
<dbReference type="AlphaFoldDB" id="A0A9D3LQX4"/>
<gene>
    <name evidence="18" type="ORF">ANANG_G00243920</name>
</gene>
<dbReference type="PANTHER" id="PTHR47966:SF24">
    <property type="entry name" value="RENIN"/>
    <property type="match status" value="1"/>
</dbReference>
<feature type="domain" description="Peptidase A1" evidence="17">
    <location>
        <begin position="110"/>
        <end position="426"/>
    </location>
</feature>
<evidence type="ECO:0000256" key="11">
    <source>
        <dbReference type="ARBA" id="ARBA00023157"/>
    </source>
</evidence>
<feature type="disulfide bond" evidence="14">
    <location>
        <begin position="305"/>
        <end position="309"/>
    </location>
</feature>
<evidence type="ECO:0000256" key="6">
    <source>
        <dbReference type="ARBA" id="ARBA00022670"/>
    </source>
</evidence>
<dbReference type="PRINTS" id="PR00792">
    <property type="entry name" value="PEPSIN"/>
</dbReference>
<evidence type="ECO:0000256" key="15">
    <source>
        <dbReference type="RuleBase" id="RU000454"/>
    </source>
</evidence>
<dbReference type="InterPro" id="IPR021109">
    <property type="entry name" value="Peptidase_aspartic_dom_sf"/>
</dbReference>
<dbReference type="PANTHER" id="PTHR47966">
    <property type="entry name" value="BETA-SITE APP-CLEAVING ENZYME, ISOFORM A-RELATED"/>
    <property type="match status" value="1"/>
</dbReference>
<dbReference type="GO" id="GO:0004190">
    <property type="term" value="F:aspartic-type endopeptidase activity"/>
    <property type="evidence" value="ECO:0007669"/>
    <property type="project" value="UniProtKB-KW"/>
</dbReference>
<accession>A0A9D3LQX4</accession>
<evidence type="ECO:0000256" key="13">
    <source>
        <dbReference type="PIRSR" id="PIRSR601461-1"/>
    </source>
</evidence>
<keyword evidence="9 15" id="KW-0378">Hydrolase</keyword>
<dbReference type="PROSITE" id="PS00141">
    <property type="entry name" value="ASP_PROTEASE"/>
    <property type="match status" value="2"/>
</dbReference>
<evidence type="ECO:0000256" key="8">
    <source>
        <dbReference type="ARBA" id="ARBA00022750"/>
    </source>
</evidence>
<dbReference type="FunFam" id="2.40.70.10:FF:000032">
    <property type="entry name" value="renin"/>
    <property type="match status" value="1"/>
</dbReference>
<feature type="active site" evidence="13">
    <location>
        <position position="314"/>
    </location>
</feature>
<dbReference type="Gene3D" id="2.60.40.1960">
    <property type="match status" value="1"/>
</dbReference>
<evidence type="ECO:0000256" key="10">
    <source>
        <dbReference type="ARBA" id="ARBA00023145"/>
    </source>
</evidence>
<evidence type="ECO:0000256" key="1">
    <source>
        <dbReference type="ARBA" id="ARBA00000430"/>
    </source>
</evidence>
<evidence type="ECO:0000256" key="7">
    <source>
        <dbReference type="ARBA" id="ARBA00022729"/>
    </source>
</evidence>
<dbReference type="GO" id="GO:0005615">
    <property type="term" value="C:extracellular space"/>
    <property type="evidence" value="ECO:0007669"/>
    <property type="project" value="UniProtKB-ARBA"/>
</dbReference>
<keyword evidence="10" id="KW-0865">Zymogen</keyword>
<keyword evidence="6 15" id="KW-0645">Protease</keyword>
<evidence type="ECO:0000256" key="16">
    <source>
        <dbReference type="SAM" id="MobiDB-lite"/>
    </source>
</evidence>
<dbReference type="GO" id="GO:0002003">
    <property type="term" value="P:angiotensin maturation"/>
    <property type="evidence" value="ECO:0007669"/>
    <property type="project" value="TreeGrafter"/>
</dbReference>
<evidence type="ECO:0000256" key="4">
    <source>
        <dbReference type="ARBA" id="ARBA00013216"/>
    </source>
</evidence>
<evidence type="ECO:0000313" key="19">
    <source>
        <dbReference type="Proteomes" id="UP001044222"/>
    </source>
</evidence>
<feature type="active site" evidence="13">
    <location>
        <position position="128"/>
    </location>
</feature>
<feature type="disulfide bond" evidence="14">
    <location>
        <begin position="141"/>
        <end position="148"/>
    </location>
</feature>
<evidence type="ECO:0000313" key="18">
    <source>
        <dbReference type="EMBL" id="KAG5835430.1"/>
    </source>
</evidence>
<dbReference type="SUPFAM" id="SSF50630">
    <property type="entry name" value="Acid proteases"/>
    <property type="match status" value="1"/>
</dbReference>
<evidence type="ECO:0000256" key="3">
    <source>
        <dbReference type="ARBA" id="ARBA00007447"/>
    </source>
</evidence>
<dbReference type="Gene3D" id="2.40.70.10">
    <property type="entry name" value="Acid Proteases"/>
    <property type="match status" value="2"/>
</dbReference>
<feature type="region of interest" description="Disordered" evidence="16">
    <location>
        <begin position="12"/>
        <end position="84"/>
    </location>
</feature>
<dbReference type="InterPro" id="IPR001461">
    <property type="entry name" value="Aspartic_peptidase_A1"/>
</dbReference>
<comment type="catalytic activity">
    <reaction evidence="1">
        <text>Cleavage of Leu-|-Xaa bond in angiotensinogen to generate angiotensin I.</text>
        <dbReference type="EC" id="3.4.23.15"/>
    </reaction>
</comment>
<dbReference type="InterPro" id="IPR033121">
    <property type="entry name" value="PEPTIDASE_A1"/>
</dbReference>
<comment type="subcellular location">
    <subcellularLocation>
        <location evidence="2">Secreted</location>
    </subcellularLocation>
</comment>
<evidence type="ECO:0000256" key="12">
    <source>
        <dbReference type="ARBA" id="ARBA00032220"/>
    </source>
</evidence>
<keyword evidence="8 15" id="KW-0064">Aspartyl protease</keyword>
<feature type="compositionally biased region" description="Basic and acidic residues" evidence="16">
    <location>
        <begin position="16"/>
        <end position="28"/>
    </location>
</feature>
<keyword evidence="5" id="KW-0964">Secreted</keyword>
<keyword evidence="7" id="KW-0732">Signal</keyword>
<dbReference type="PROSITE" id="PS51767">
    <property type="entry name" value="PEPTIDASE_A1"/>
    <property type="match status" value="1"/>
</dbReference>
<comment type="caution">
    <text evidence="18">The sequence shown here is derived from an EMBL/GenBank/DDBJ whole genome shotgun (WGS) entry which is preliminary data.</text>
</comment>
<feature type="disulfide bond" evidence="14">
    <location>
        <begin position="348"/>
        <end position="385"/>
    </location>
</feature>
<protein>
    <recommendedName>
        <fullName evidence="4">renin</fullName>
        <ecNumber evidence="4">3.4.23.15</ecNumber>
    </recommendedName>
    <alternativeName>
        <fullName evidence="12">Angiotensinogenase</fullName>
    </alternativeName>
</protein>
<proteinExistence type="inferred from homology"/>
<dbReference type="EC" id="3.4.23.15" evidence="4"/>
<reference evidence="18" key="1">
    <citation type="submission" date="2021-01" db="EMBL/GenBank/DDBJ databases">
        <title>A chromosome-scale assembly of European eel, Anguilla anguilla.</title>
        <authorList>
            <person name="Henkel C."/>
            <person name="Jong-Raadsen S.A."/>
            <person name="Dufour S."/>
            <person name="Weltzien F.-A."/>
            <person name="Palstra A.P."/>
            <person name="Pelster B."/>
            <person name="Spaink H.P."/>
            <person name="Van Den Thillart G.E."/>
            <person name="Jansen H."/>
            <person name="Zahm M."/>
            <person name="Klopp C."/>
            <person name="Cedric C."/>
            <person name="Louis A."/>
            <person name="Berthelot C."/>
            <person name="Parey E."/>
            <person name="Roest Crollius H."/>
            <person name="Montfort J."/>
            <person name="Robinson-Rechavi M."/>
            <person name="Bucao C."/>
            <person name="Bouchez O."/>
            <person name="Gislard M."/>
            <person name="Lluch J."/>
            <person name="Milhes M."/>
            <person name="Lampietro C."/>
            <person name="Lopez Roques C."/>
            <person name="Donnadieu C."/>
            <person name="Braasch I."/>
            <person name="Desvignes T."/>
            <person name="Postlethwait J."/>
            <person name="Bobe J."/>
            <person name="Guiguen Y."/>
            <person name="Dirks R."/>
        </authorList>
    </citation>
    <scope>NUCLEOTIDE SEQUENCE</scope>
    <source>
        <strain evidence="18">Tag_6206</strain>
        <tissue evidence="18">Liver</tissue>
    </source>
</reference>
<dbReference type="EMBL" id="JAFIRN010000014">
    <property type="protein sequence ID" value="KAG5835430.1"/>
    <property type="molecule type" value="Genomic_DNA"/>
</dbReference>
<evidence type="ECO:0000256" key="14">
    <source>
        <dbReference type="PIRSR" id="PIRSR601461-2"/>
    </source>
</evidence>
<keyword evidence="19" id="KW-1185">Reference proteome</keyword>
<dbReference type="Pfam" id="PF00026">
    <property type="entry name" value="Asp"/>
    <property type="match status" value="1"/>
</dbReference>
<dbReference type="InterPro" id="IPR001969">
    <property type="entry name" value="Aspartic_peptidase_AS"/>
</dbReference>
<evidence type="ECO:0000256" key="9">
    <source>
        <dbReference type="ARBA" id="ARBA00022801"/>
    </source>
</evidence>